<accession>A0A1Q9BSC9</accession>
<protein>
    <submittedName>
        <fullName evidence="1">Uncharacterized protein</fullName>
    </submittedName>
</protein>
<reference evidence="1 2" key="1">
    <citation type="submission" date="2016-02" db="EMBL/GenBank/DDBJ databases">
        <title>Genome analysis of coral dinoflagellate symbionts highlights evolutionary adaptations to a symbiotic lifestyle.</title>
        <authorList>
            <person name="Aranda M."/>
            <person name="Li Y."/>
            <person name="Liew Y.J."/>
            <person name="Baumgarten S."/>
            <person name="Simakov O."/>
            <person name="Wilson M."/>
            <person name="Piel J."/>
            <person name="Ashoor H."/>
            <person name="Bougouffa S."/>
            <person name="Bajic V.B."/>
            <person name="Ryu T."/>
            <person name="Ravasi T."/>
            <person name="Bayer T."/>
            <person name="Micklem G."/>
            <person name="Kim H."/>
            <person name="Bhak J."/>
            <person name="Lajeunesse T.C."/>
            <person name="Voolstra C.R."/>
        </authorList>
    </citation>
    <scope>NUCLEOTIDE SEQUENCE [LARGE SCALE GENOMIC DNA]</scope>
    <source>
        <strain evidence="1 2">CCMP2467</strain>
    </source>
</reference>
<dbReference type="Proteomes" id="UP000186817">
    <property type="component" value="Unassembled WGS sequence"/>
</dbReference>
<evidence type="ECO:0000313" key="1">
    <source>
        <dbReference type="EMBL" id="OLP73595.1"/>
    </source>
</evidence>
<proteinExistence type="predicted"/>
<comment type="caution">
    <text evidence="1">The sequence shown here is derived from an EMBL/GenBank/DDBJ whole genome shotgun (WGS) entry which is preliminary data.</text>
</comment>
<dbReference type="AlphaFoldDB" id="A0A1Q9BSC9"/>
<gene>
    <name evidence="1" type="ORF">AK812_SmicGene47117</name>
</gene>
<keyword evidence="2" id="KW-1185">Reference proteome</keyword>
<organism evidence="1 2">
    <name type="scientific">Symbiodinium microadriaticum</name>
    <name type="common">Dinoflagellate</name>
    <name type="synonym">Zooxanthella microadriatica</name>
    <dbReference type="NCBI Taxonomy" id="2951"/>
    <lineage>
        <taxon>Eukaryota</taxon>
        <taxon>Sar</taxon>
        <taxon>Alveolata</taxon>
        <taxon>Dinophyceae</taxon>
        <taxon>Suessiales</taxon>
        <taxon>Symbiodiniaceae</taxon>
        <taxon>Symbiodinium</taxon>
    </lineage>
</organism>
<feature type="non-terminal residue" evidence="1">
    <location>
        <position position="1"/>
    </location>
</feature>
<name>A0A1Q9BSC9_SYMMI</name>
<sequence>AALRPRSFCMDFARTFGRSKSQLWGYSAAFWSEFRPEPGRRSASTITAALPSKFLFVQAVEKRRLQGKTVLLKNTASVPTLCHIEMYSYARAWLPNERKTAWTRP</sequence>
<dbReference type="EMBL" id="LSRX01005151">
    <property type="protein sequence ID" value="OLP73595.1"/>
    <property type="molecule type" value="Genomic_DNA"/>
</dbReference>
<evidence type="ECO:0000313" key="2">
    <source>
        <dbReference type="Proteomes" id="UP000186817"/>
    </source>
</evidence>